<dbReference type="Pfam" id="PF07714">
    <property type="entry name" value="PK_Tyr_Ser-Thr"/>
    <property type="match status" value="1"/>
</dbReference>
<evidence type="ECO:0000256" key="20">
    <source>
        <dbReference type="PROSITE-ProRule" id="PRU10141"/>
    </source>
</evidence>
<evidence type="ECO:0000256" key="14">
    <source>
        <dbReference type="ARBA" id="ARBA00023136"/>
    </source>
</evidence>
<feature type="transmembrane region" description="Helical" evidence="21">
    <location>
        <begin position="176"/>
        <end position="197"/>
    </location>
</feature>
<evidence type="ECO:0000259" key="22">
    <source>
        <dbReference type="PROSITE" id="PS50011"/>
    </source>
</evidence>
<dbReference type="InterPro" id="IPR003961">
    <property type="entry name" value="FN3_dom"/>
</dbReference>
<evidence type="ECO:0000256" key="19">
    <source>
        <dbReference type="ARBA" id="ARBA00051243"/>
    </source>
</evidence>
<evidence type="ECO:0000256" key="12">
    <source>
        <dbReference type="ARBA" id="ARBA00022889"/>
    </source>
</evidence>
<keyword evidence="4" id="KW-0597">Phosphoprotein</keyword>
<evidence type="ECO:0000256" key="15">
    <source>
        <dbReference type="ARBA" id="ARBA00023137"/>
    </source>
</evidence>
<dbReference type="Proteomes" id="UP000288216">
    <property type="component" value="Unassembled WGS sequence"/>
</dbReference>
<dbReference type="EC" id="2.7.10.1" evidence="2"/>
<dbReference type="CDD" id="cd00063">
    <property type="entry name" value="FN3"/>
    <property type="match status" value="1"/>
</dbReference>
<evidence type="ECO:0000256" key="8">
    <source>
        <dbReference type="ARBA" id="ARBA00022737"/>
    </source>
</evidence>
<keyword evidence="3" id="KW-1003">Cell membrane</keyword>
<dbReference type="InterPro" id="IPR000719">
    <property type="entry name" value="Prot_kinase_dom"/>
</dbReference>
<evidence type="ECO:0000313" key="25">
    <source>
        <dbReference type="Proteomes" id="UP000288216"/>
    </source>
</evidence>
<dbReference type="InterPro" id="IPR017441">
    <property type="entry name" value="Protein_kinase_ATP_BS"/>
</dbReference>
<dbReference type="InterPro" id="IPR011009">
    <property type="entry name" value="Kinase-like_dom_sf"/>
</dbReference>
<keyword evidence="25" id="KW-1185">Reference proteome</keyword>
<dbReference type="InterPro" id="IPR050122">
    <property type="entry name" value="RTK"/>
</dbReference>
<comment type="subcellular location">
    <subcellularLocation>
        <location evidence="1">Cell membrane</location>
        <topology evidence="1">Single-pass type I membrane protein</topology>
    </subcellularLocation>
</comment>
<keyword evidence="17" id="KW-0325">Glycoprotein</keyword>
<dbReference type="GO" id="GO:0016477">
    <property type="term" value="P:cell migration"/>
    <property type="evidence" value="ECO:0007669"/>
    <property type="project" value="TreeGrafter"/>
</dbReference>
<evidence type="ECO:0000256" key="5">
    <source>
        <dbReference type="ARBA" id="ARBA00022679"/>
    </source>
</evidence>
<evidence type="ECO:0000256" key="1">
    <source>
        <dbReference type="ARBA" id="ARBA00004251"/>
    </source>
</evidence>
<keyword evidence="9 20" id="KW-0547">Nucleotide-binding</keyword>
<dbReference type="GO" id="GO:0005886">
    <property type="term" value="C:plasma membrane"/>
    <property type="evidence" value="ECO:0007669"/>
    <property type="project" value="UniProtKB-SubCell"/>
</dbReference>
<keyword evidence="14 21" id="KW-0472">Membrane</keyword>
<dbReference type="EMBL" id="BFAA01012107">
    <property type="protein sequence ID" value="GCB79860.1"/>
    <property type="molecule type" value="Genomic_DNA"/>
</dbReference>
<keyword evidence="7" id="KW-0732">Signal</keyword>
<feature type="transmembrane region" description="Helical" evidence="21">
    <location>
        <begin position="87"/>
        <end position="106"/>
    </location>
</feature>
<feature type="non-terminal residue" evidence="24">
    <location>
        <position position="1"/>
    </location>
</feature>
<evidence type="ECO:0000256" key="2">
    <source>
        <dbReference type="ARBA" id="ARBA00011902"/>
    </source>
</evidence>
<dbReference type="InterPro" id="IPR001245">
    <property type="entry name" value="Ser-Thr/Tyr_kinase_cat_dom"/>
</dbReference>
<evidence type="ECO:0000256" key="17">
    <source>
        <dbReference type="ARBA" id="ARBA00023180"/>
    </source>
</evidence>
<evidence type="ECO:0000256" key="7">
    <source>
        <dbReference type="ARBA" id="ARBA00022729"/>
    </source>
</evidence>
<protein>
    <recommendedName>
        <fullName evidence="18">Tyrosine-protein kinase receptor TYRO3</fullName>
        <ecNumber evidence="2">2.7.10.1</ecNumber>
    </recommendedName>
</protein>
<organism evidence="24 25">
    <name type="scientific">Scyliorhinus torazame</name>
    <name type="common">Cloudy catshark</name>
    <name type="synonym">Catulus torazame</name>
    <dbReference type="NCBI Taxonomy" id="75743"/>
    <lineage>
        <taxon>Eukaryota</taxon>
        <taxon>Metazoa</taxon>
        <taxon>Chordata</taxon>
        <taxon>Craniata</taxon>
        <taxon>Vertebrata</taxon>
        <taxon>Chondrichthyes</taxon>
        <taxon>Elasmobranchii</taxon>
        <taxon>Galeomorphii</taxon>
        <taxon>Galeoidea</taxon>
        <taxon>Carcharhiniformes</taxon>
        <taxon>Scyliorhinidae</taxon>
        <taxon>Scyliorhinus</taxon>
    </lineage>
</organism>
<name>A0A401Q3E3_SCYTO</name>
<proteinExistence type="predicted"/>
<dbReference type="GO" id="GO:0007155">
    <property type="term" value="P:cell adhesion"/>
    <property type="evidence" value="ECO:0007669"/>
    <property type="project" value="UniProtKB-KW"/>
</dbReference>
<dbReference type="Gene3D" id="3.30.200.20">
    <property type="entry name" value="Phosphorylase Kinase, domain 1"/>
    <property type="match status" value="1"/>
</dbReference>
<gene>
    <name evidence="24" type="ORF">scyTo_0017969</name>
</gene>
<accession>A0A401Q3E3</accession>
<dbReference type="SUPFAM" id="SSF49265">
    <property type="entry name" value="Fibronectin type III"/>
    <property type="match status" value="1"/>
</dbReference>
<keyword evidence="10" id="KW-0418">Kinase</keyword>
<dbReference type="AlphaFoldDB" id="A0A401Q3E3"/>
<keyword evidence="13 21" id="KW-1133">Transmembrane helix</keyword>
<evidence type="ECO:0000256" key="11">
    <source>
        <dbReference type="ARBA" id="ARBA00022840"/>
    </source>
</evidence>
<dbReference type="GO" id="GO:0007399">
    <property type="term" value="P:nervous system development"/>
    <property type="evidence" value="ECO:0007669"/>
    <property type="project" value="TreeGrafter"/>
</dbReference>
<evidence type="ECO:0000313" key="24">
    <source>
        <dbReference type="EMBL" id="GCB79860.1"/>
    </source>
</evidence>
<evidence type="ECO:0000256" key="10">
    <source>
        <dbReference type="ARBA" id="ARBA00022777"/>
    </source>
</evidence>
<reference evidence="24 25" key="1">
    <citation type="journal article" date="2018" name="Nat. Ecol. Evol.">
        <title>Shark genomes provide insights into elasmobranch evolution and the origin of vertebrates.</title>
        <authorList>
            <person name="Hara Y"/>
            <person name="Yamaguchi K"/>
            <person name="Onimaru K"/>
            <person name="Kadota M"/>
            <person name="Koyanagi M"/>
            <person name="Keeley SD"/>
            <person name="Tatsumi K"/>
            <person name="Tanaka K"/>
            <person name="Motone F"/>
            <person name="Kageyama Y"/>
            <person name="Nozu R"/>
            <person name="Adachi N"/>
            <person name="Nishimura O"/>
            <person name="Nakagawa R"/>
            <person name="Tanegashima C"/>
            <person name="Kiyatake I"/>
            <person name="Matsumoto R"/>
            <person name="Murakumo K"/>
            <person name="Nishida K"/>
            <person name="Terakita A"/>
            <person name="Kuratani S"/>
            <person name="Sato K"/>
            <person name="Hyodo S Kuraku.S."/>
        </authorList>
    </citation>
    <scope>NUCLEOTIDE SEQUENCE [LARGE SCALE GENOMIC DNA]</scope>
</reference>
<keyword evidence="11 20" id="KW-0067">ATP-binding</keyword>
<dbReference type="FunFam" id="1.10.510.10:FF:000089">
    <property type="entry name" value="Tyrosine-protein kinase receptor TYRO3"/>
    <property type="match status" value="1"/>
</dbReference>
<comment type="catalytic activity">
    <reaction evidence="19">
        <text>L-tyrosyl-[protein] + ATP = O-phospho-L-tyrosyl-[protein] + ADP + H(+)</text>
        <dbReference type="Rhea" id="RHEA:10596"/>
        <dbReference type="Rhea" id="RHEA-COMP:10136"/>
        <dbReference type="Rhea" id="RHEA-COMP:20101"/>
        <dbReference type="ChEBI" id="CHEBI:15378"/>
        <dbReference type="ChEBI" id="CHEBI:30616"/>
        <dbReference type="ChEBI" id="CHEBI:46858"/>
        <dbReference type="ChEBI" id="CHEBI:61978"/>
        <dbReference type="ChEBI" id="CHEBI:456216"/>
        <dbReference type="EC" id="2.7.10.1"/>
    </reaction>
</comment>
<evidence type="ECO:0000256" key="21">
    <source>
        <dbReference type="SAM" id="Phobius"/>
    </source>
</evidence>
<keyword evidence="5" id="KW-0808">Transferase</keyword>
<dbReference type="GO" id="GO:0043235">
    <property type="term" value="C:receptor complex"/>
    <property type="evidence" value="ECO:0007669"/>
    <property type="project" value="TreeGrafter"/>
</dbReference>
<dbReference type="PANTHER" id="PTHR24416">
    <property type="entry name" value="TYROSINE-PROTEIN KINASE RECEPTOR"/>
    <property type="match status" value="1"/>
</dbReference>
<dbReference type="SMART" id="SM00219">
    <property type="entry name" value="TyrKc"/>
    <property type="match status" value="1"/>
</dbReference>
<evidence type="ECO:0000256" key="13">
    <source>
        <dbReference type="ARBA" id="ARBA00022989"/>
    </source>
</evidence>
<dbReference type="InterPro" id="IPR036116">
    <property type="entry name" value="FN3_sf"/>
</dbReference>
<dbReference type="PRINTS" id="PR00109">
    <property type="entry name" value="TYRKINASE"/>
</dbReference>
<keyword evidence="15" id="KW-0829">Tyrosine-protein kinase</keyword>
<dbReference type="GO" id="GO:0007169">
    <property type="term" value="P:cell surface receptor protein tyrosine kinase signaling pathway"/>
    <property type="evidence" value="ECO:0007669"/>
    <property type="project" value="TreeGrafter"/>
</dbReference>
<evidence type="ECO:0000256" key="3">
    <source>
        <dbReference type="ARBA" id="ARBA00022475"/>
    </source>
</evidence>
<evidence type="ECO:0000259" key="23">
    <source>
        <dbReference type="PROSITE" id="PS50853"/>
    </source>
</evidence>
<dbReference type="OrthoDB" id="3256376at2759"/>
<keyword evidence="12" id="KW-0130">Cell adhesion</keyword>
<dbReference type="GO" id="GO:0004714">
    <property type="term" value="F:transmembrane receptor protein tyrosine kinase activity"/>
    <property type="evidence" value="ECO:0007669"/>
    <property type="project" value="UniProtKB-EC"/>
</dbReference>
<dbReference type="PROSITE" id="PS00109">
    <property type="entry name" value="PROTEIN_KINASE_TYR"/>
    <property type="match status" value="1"/>
</dbReference>
<feature type="binding site" evidence="20">
    <location>
        <position position="294"/>
    </location>
    <ligand>
        <name>ATP</name>
        <dbReference type="ChEBI" id="CHEBI:30616"/>
    </ligand>
</feature>
<dbReference type="Pfam" id="PF00041">
    <property type="entry name" value="fn3"/>
    <property type="match status" value="1"/>
</dbReference>
<dbReference type="PROSITE" id="PS00107">
    <property type="entry name" value="PROTEIN_KINASE_ATP"/>
    <property type="match status" value="1"/>
</dbReference>
<dbReference type="PROSITE" id="PS50853">
    <property type="entry name" value="FN3"/>
    <property type="match status" value="1"/>
</dbReference>
<sequence length="627" mass="70274">AQVFDPNKMNASSNTNISFEETFPVPPYRHTIASLSAFTSCGVRLSCSNEVGRSEFTDWIHFQTSEAAPSAPPRNVSYFYNGSSLIIWWYEVAAWDVHGILLGYVVEWSRQEKKKEIRVGVGTQAVLHPFDPAEKHSFRVCALTAGGRGPWSTPLLLLSQDLGSVKPERRTSWAPVIIGILCAALTLISVLLVVYHIRQKEMQFGEAFAPISDGVGQMVQYRAGRVYNRRGAERIEATFDTLGISNALKQKLEDIFIHERQIELGRTLGRGEFGSVKEAYLKMEDGSCQKLAVKMLKTEINASGDIEEFLREAACMKEFNHPNVIKVIGVSLQSRAHRRLPVPMVLLPFMKHGDLRTYLVLSRLGDQPIDIPVQTLLSFMIDIVKGMEYLSSKNFVHRDLATRNCMLDQDMRVCVADFGLSRKLYSGDYYRQGSASKLPVKWIALESLADNVYTVHSDVWSFGVTMWEIATRGQTPYPGVENAEMYDYLIRGHRLKQPPDCFDEVYKLMHRCWHTDPKLRPSFQSLRASLEALLQGLSPITGTEPNVYMNLREGASGSDQGCSTACWEADGQSIDSMVVSAISGTADYRYVMAPLGLMEERRGETPANDSVEVTHDGQLEGEVMINL</sequence>
<dbReference type="STRING" id="75743.A0A401Q3E3"/>
<comment type="caution">
    <text evidence="24">The sequence shown here is derived from an EMBL/GenBank/DDBJ whole genome shotgun (WGS) entry which is preliminary data.</text>
</comment>
<dbReference type="PANTHER" id="PTHR24416:SF279">
    <property type="entry name" value="TYROSINE-PROTEIN KINASE RECEPTOR TYRO3"/>
    <property type="match status" value="1"/>
</dbReference>
<dbReference type="GO" id="GO:0006909">
    <property type="term" value="P:phagocytosis"/>
    <property type="evidence" value="ECO:0007669"/>
    <property type="project" value="TreeGrafter"/>
</dbReference>
<dbReference type="Gene3D" id="2.60.40.10">
    <property type="entry name" value="Immunoglobulins"/>
    <property type="match status" value="1"/>
</dbReference>
<dbReference type="SUPFAM" id="SSF56112">
    <property type="entry name" value="Protein kinase-like (PK-like)"/>
    <property type="match status" value="1"/>
</dbReference>
<evidence type="ECO:0000256" key="6">
    <source>
        <dbReference type="ARBA" id="ARBA00022692"/>
    </source>
</evidence>
<dbReference type="FunFam" id="3.30.200.20:FF:000509">
    <property type="entry name" value="Tyrosine-protein kinase receptor UFO"/>
    <property type="match status" value="1"/>
</dbReference>
<dbReference type="InterPro" id="IPR013783">
    <property type="entry name" value="Ig-like_fold"/>
</dbReference>
<keyword evidence="16" id="KW-0675">Receptor</keyword>
<dbReference type="PROSITE" id="PS50011">
    <property type="entry name" value="PROTEIN_KINASE_DOM"/>
    <property type="match status" value="1"/>
</dbReference>
<dbReference type="InterPro" id="IPR020635">
    <property type="entry name" value="Tyr_kinase_cat_dom"/>
</dbReference>
<evidence type="ECO:0000256" key="9">
    <source>
        <dbReference type="ARBA" id="ARBA00022741"/>
    </source>
</evidence>
<evidence type="ECO:0000256" key="16">
    <source>
        <dbReference type="ARBA" id="ARBA00023170"/>
    </source>
</evidence>
<feature type="domain" description="Fibronectin type-III" evidence="23">
    <location>
        <begin position="72"/>
        <end position="162"/>
    </location>
</feature>
<keyword evidence="8" id="KW-0677">Repeat</keyword>
<feature type="domain" description="Protein kinase" evidence="22">
    <location>
        <begin position="262"/>
        <end position="534"/>
    </location>
</feature>
<dbReference type="OMA" id="DCREDIY"/>
<dbReference type="InterPro" id="IPR008266">
    <property type="entry name" value="Tyr_kinase_AS"/>
</dbReference>
<evidence type="ECO:0000256" key="18">
    <source>
        <dbReference type="ARBA" id="ARBA00039486"/>
    </source>
</evidence>
<dbReference type="Gene3D" id="1.10.510.10">
    <property type="entry name" value="Transferase(Phosphotransferase) domain 1"/>
    <property type="match status" value="1"/>
</dbReference>
<dbReference type="GO" id="GO:0005524">
    <property type="term" value="F:ATP binding"/>
    <property type="evidence" value="ECO:0007669"/>
    <property type="project" value="UniProtKB-UniRule"/>
</dbReference>
<keyword evidence="6 21" id="KW-0812">Transmembrane</keyword>
<evidence type="ECO:0000256" key="4">
    <source>
        <dbReference type="ARBA" id="ARBA00022553"/>
    </source>
</evidence>